<evidence type="ECO:0000256" key="1">
    <source>
        <dbReference type="ARBA" id="ARBA00022741"/>
    </source>
</evidence>
<evidence type="ECO:0000256" key="4">
    <source>
        <dbReference type="ARBA" id="ARBA00023125"/>
    </source>
</evidence>
<dbReference type="InterPro" id="IPR013656">
    <property type="entry name" value="PAS_4"/>
</dbReference>
<dbReference type="GO" id="GO:0005524">
    <property type="term" value="F:ATP binding"/>
    <property type="evidence" value="ECO:0007669"/>
    <property type="project" value="UniProtKB-KW"/>
</dbReference>
<reference evidence="8" key="1">
    <citation type="submission" date="2018-06" db="EMBL/GenBank/DDBJ databases">
        <authorList>
            <person name="Zhirakovskaya E."/>
        </authorList>
    </citation>
    <scope>NUCLEOTIDE SEQUENCE</scope>
</reference>
<dbReference type="InterPro" id="IPR025662">
    <property type="entry name" value="Sigma_54_int_dom_ATP-bd_1"/>
</dbReference>
<accession>A0A3B1A1X9</accession>
<dbReference type="SMART" id="SM00382">
    <property type="entry name" value="AAA"/>
    <property type="match status" value="1"/>
</dbReference>
<dbReference type="Gene3D" id="1.10.8.60">
    <property type="match status" value="1"/>
</dbReference>
<evidence type="ECO:0000259" key="6">
    <source>
        <dbReference type="PROSITE" id="PS50045"/>
    </source>
</evidence>
<dbReference type="InterPro" id="IPR027417">
    <property type="entry name" value="P-loop_NTPase"/>
</dbReference>
<dbReference type="InterPro" id="IPR058031">
    <property type="entry name" value="AAA_lid_NorR"/>
</dbReference>
<dbReference type="PROSITE" id="PS50112">
    <property type="entry name" value="PAS"/>
    <property type="match status" value="1"/>
</dbReference>
<evidence type="ECO:0000313" key="8">
    <source>
        <dbReference type="EMBL" id="VAW98061.1"/>
    </source>
</evidence>
<dbReference type="PROSITE" id="PS00675">
    <property type="entry name" value="SIGMA54_INTERACT_1"/>
    <property type="match status" value="1"/>
</dbReference>
<dbReference type="CDD" id="cd00009">
    <property type="entry name" value="AAA"/>
    <property type="match status" value="1"/>
</dbReference>
<keyword evidence="5" id="KW-0804">Transcription</keyword>
<evidence type="ECO:0000259" key="7">
    <source>
        <dbReference type="PROSITE" id="PS50112"/>
    </source>
</evidence>
<proteinExistence type="predicted"/>
<dbReference type="PROSITE" id="PS00688">
    <property type="entry name" value="SIGMA54_INTERACT_3"/>
    <property type="match status" value="1"/>
</dbReference>
<dbReference type="Pfam" id="PF02954">
    <property type="entry name" value="HTH_8"/>
    <property type="match status" value="1"/>
</dbReference>
<dbReference type="EMBL" id="UOFU01000137">
    <property type="protein sequence ID" value="VAW98061.1"/>
    <property type="molecule type" value="Genomic_DNA"/>
</dbReference>
<protein>
    <submittedName>
        <fullName evidence="8">Response regulator of zinc sigma-54-dependent two-component system</fullName>
    </submittedName>
</protein>
<keyword evidence="4" id="KW-0238">DNA-binding</keyword>
<organism evidence="8">
    <name type="scientific">hydrothermal vent metagenome</name>
    <dbReference type="NCBI Taxonomy" id="652676"/>
    <lineage>
        <taxon>unclassified sequences</taxon>
        <taxon>metagenomes</taxon>
        <taxon>ecological metagenomes</taxon>
    </lineage>
</organism>
<dbReference type="GO" id="GO:0006355">
    <property type="term" value="P:regulation of DNA-templated transcription"/>
    <property type="evidence" value="ECO:0007669"/>
    <property type="project" value="InterPro"/>
</dbReference>
<dbReference type="AlphaFoldDB" id="A0A3B1A1X9"/>
<dbReference type="InterPro" id="IPR002078">
    <property type="entry name" value="Sigma_54_int"/>
</dbReference>
<feature type="domain" description="PAS" evidence="7">
    <location>
        <begin position="5"/>
        <end position="50"/>
    </location>
</feature>
<dbReference type="InterPro" id="IPR000014">
    <property type="entry name" value="PAS"/>
</dbReference>
<dbReference type="Gene3D" id="1.10.10.60">
    <property type="entry name" value="Homeodomain-like"/>
    <property type="match status" value="1"/>
</dbReference>
<dbReference type="PANTHER" id="PTHR32071">
    <property type="entry name" value="TRANSCRIPTIONAL REGULATORY PROTEIN"/>
    <property type="match status" value="1"/>
</dbReference>
<dbReference type="GO" id="GO:0043565">
    <property type="term" value="F:sequence-specific DNA binding"/>
    <property type="evidence" value="ECO:0007669"/>
    <property type="project" value="InterPro"/>
</dbReference>
<dbReference type="InterPro" id="IPR003593">
    <property type="entry name" value="AAA+_ATPase"/>
</dbReference>
<dbReference type="InterPro" id="IPR002197">
    <property type="entry name" value="HTH_Fis"/>
</dbReference>
<dbReference type="SUPFAM" id="SSF52540">
    <property type="entry name" value="P-loop containing nucleoside triphosphate hydrolases"/>
    <property type="match status" value="1"/>
</dbReference>
<dbReference type="InterPro" id="IPR025943">
    <property type="entry name" value="Sigma_54_int_dom_ATP-bd_2"/>
</dbReference>
<dbReference type="Pfam" id="PF08448">
    <property type="entry name" value="PAS_4"/>
    <property type="match status" value="1"/>
</dbReference>
<keyword evidence="1" id="KW-0547">Nucleotide-binding</keyword>
<evidence type="ECO:0000256" key="5">
    <source>
        <dbReference type="ARBA" id="ARBA00023163"/>
    </source>
</evidence>
<dbReference type="PROSITE" id="PS50045">
    <property type="entry name" value="SIGMA54_INTERACT_4"/>
    <property type="match status" value="1"/>
</dbReference>
<dbReference type="FunFam" id="3.40.50.300:FF:000006">
    <property type="entry name" value="DNA-binding transcriptional regulator NtrC"/>
    <property type="match status" value="1"/>
</dbReference>
<dbReference type="Pfam" id="PF25601">
    <property type="entry name" value="AAA_lid_14"/>
    <property type="match status" value="1"/>
</dbReference>
<dbReference type="Gene3D" id="3.40.50.300">
    <property type="entry name" value="P-loop containing nucleotide triphosphate hydrolases"/>
    <property type="match status" value="1"/>
</dbReference>
<dbReference type="SUPFAM" id="SSF46689">
    <property type="entry name" value="Homeodomain-like"/>
    <property type="match status" value="1"/>
</dbReference>
<dbReference type="InterPro" id="IPR009057">
    <property type="entry name" value="Homeodomain-like_sf"/>
</dbReference>
<gene>
    <name evidence="8" type="ORF">MNBD_GAMMA20-61</name>
</gene>
<dbReference type="SUPFAM" id="SSF55785">
    <property type="entry name" value="PYP-like sensor domain (PAS domain)"/>
    <property type="match status" value="1"/>
</dbReference>
<dbReference type="PROSITE" id="PS00676">
    <property type="entry name" value="SIGMA54_INTERACT_2"/>
    <property type="match status" value="1"/>
</dbReference>
<keyword evidence="2" id="KW-0067">ATP-binding</keyword>
<dbReference type="PRINTS" id="PR01590">
    <property type="entry name" value="HTHFIS"/>
</dbReference>
<keyword evidence="3" id="KW-0805">Transcription regulation</keyword>
<dbReference type="InterPro" id="IPR025944">
    <property type="entry name" value="Sigma_54_int_dom_CS"/>
</dbReference>
<dbReference type="Pfam" id="PF00158">
    <property type="entry name" value="Sigma54_activat"/>
    <property type="match status" value="1"/>
</dbReference>
<sequence>MSVISLDGLNILIDNLEEGVLFLDEERRVLAINKAAMDMFGRDDEHFIDEICPSELVGSTCTRACDQQGYCSLAKTDGEGRQARDIELRRPDNTTLSLRMWAMSLAGSVGRAHCAIVLKNRTLERQLEEEVSERLRLGGLIGHSLPMQELYKQILRAAVSEASVLIEGESGVGKELVSRALHENSNRDKGPYVRVHCAALAENLLESELFGHARGAFTGAETARAGRFEAADGGTLLLDEIGEISPQIQVKLLRVLQEREVERLGENKPRKVDVRIIAATNRDLAVMVRAGKFREDLYYRLRVLPLRVPPLRERREDISLLASHLLSTIVQRGHGGDARFSPQAIQLLEAYHWPGNVRELSNVIEYAMVYVTGVEILPHHLPQEVQAPPEAQKVQLGIASPEPLISGSKVVPAVFEESRSPGLTRYYHRPSAAEEKAAILQALQETGGNKTTAAERLGMSRTTLWKRLKKYGLLQGLAGS</sequence>
<evidence type="ECO:0000256" key="2">
    <source>
        <dbReference type="ARBA" id="ARBA00022840"/>
    </source>
</evidence>
<dbReference type="Gene3D" id="3.30.450.20">
    <property type="entry name" value="PAS domain"/>
    <property type="match status" value="1"/>
</dbReference>
<dbReference type="InterPro" id="IPR035965">
    <property type="entry name" value="PAS-like_dom_sf"/>
</dbReference>
<evidence type="ECO:0000256" key="3">
    <source>
        <dbReference type="ARBA" id="ARBA00023015"/>
    </source>
</evidence>
<feature type="domain" description="Sigma-54 factor interaction" evidence="6">
    <location>
        <begin position="140"/>
        <end position="369"/>
    </location>
</feature>
<name>A0A3B1A1X9_9ZZZZ</name>